<feature type="non-terminal residue" evidence="2">
    <location>
        <position position="1"/>
    </location>
</feature>
<comment type="caution">
    <text evidence="2">The sequence shown here is derived from an EMBL/GenBank/DDBJ whole genome shotgun (WGS) entry which is preliminary data.</text>
</comment>
<dbReference type="Proteomes" id="UP001189429">
    <property type="component" value="Unassembled WGS sequence"/>
</dbReference>
<evidence type="ECO:0000313" key="2">
    <source>
        <dbReference type="EMBL" id="CAK0789223.1"/>
    </source>
</evidence>
<name>A0ABN9P8Z6_9DINO</name>
<proteinExistence type="predicted"/>
<organism evidence="2 3">
    <name type="scientific">Prorocentrum cordatum</name>
    <dbReference type="NCBI Taxonomy" id="2364126"/>
    <lineage>
        <taxon>Eukaryota</taxon>
        <taxon>Sar</taxon>
        <taxon>Alveolata</taxon>
        <taxon>Dinophyceae</taxon>
        <taxon>Prorocentrales</taxon>
        <taxon>Prorocentraceae</taxon>
        <taxon>Prorocentrum</taxon>
    </lineage>
</organism>
<evidence type="ECO:0000313" key="3">
    <source>
        <dbReference type="Proteomes" id="UP001189429"/>
    </source>
</evidence>
<protein>
    <submittedName>
        <fullName evidence="2">Uncharacterized protein</fullName>
    </submittedName>
</protein>
<reference evidence="2" key="1">
    <citation type="submission" date="2023-10" db="EMBL/GenBank/DDBJ databases">
        <authorList>
            <person name="Chen Y."/>
            <person name="Shah S."/>
            <person name="Dougan E. K."/>
            <person name="Thang M."/>
            <person name="Chan C."/>
        </authorList>
    </citation>
    <scope>NUCLEOTIDE SEQUENCE [LARGE SCALE GENOMIC DNA]</scope>
</reference>
<accession>A0ABN9P8Z6</accession>
<feature type="compositionally biased region" description="Basic and acidic residues" evidence="1">
    <location>
        <begin position="137"/>
        <end position="148"/>
    </location>
</feature>
<keyword evidence="3" id="KW-1185">Reference proteome</keyword>
<sequence>VAKVDVGAEQEGKLMIDGGCSGANLAEGTGEAGGPAYADCDSEAGLEGGVEEMSDEKEASVAMQRGWWAARARISRAWLGTKASESNMMAELEAQGVEGFAASEGKGIDTQELRCLLTGKVLQGPRWAPRGLPPDPGEGRLFGDPEPKARRRRAGKSKMAEP</sequence>
<gene>
    <name evidence="2" type="ORF">PCOR1329_LOCUS855</name>
</gene>
<evidence type="ECO:0000256" key="1">
    <source>
        <dbReference type="SAM" id="MobiDB-lite"/>
    </source>
</evidence>
<dbReference type="EMBL" id="CAUYUJ010000199">
    <property type="protein sequence ID" value="CAK0789223.1"/>
    <property type="molecule type" value="Genomic_DNA"/>
</dbReference>
<feature type="region of interest" description="Disordered" evidence="1">
    <location>
        <begin position="124"/>
        <end position="162"/>
    </location>
</feature>